<dbReference type="FunFam" id="3.40.980.10:FF:000004">
    <property type="entry name" value="Molybdopterin molybdenumtransferase"/>
    <property type="match status" value="1"/>
</dbReference>
<dbReference type="SUPFAM" id="SSF53218">
    <property type="entry name" value="Molybdenum cofactor biosynthesis proteins"/>
    <property type="match status" value="1"/>
</dbReference>
<dbReference type="Gene3D" id="2.40.340.10">
    <property type="entry name" value="MoeA, C-terminal, domain IV"/>
    <property type="match status" value="1"/>
</dbReference>
<comment type="catalytic activity">
    <reaction evidence="12">
        <text>adenylyl-molybdopterin + molybdate = Mo-molybdopterin + AMP + H(+)</text>
        <dbReference type="Rhea" id="RHEA:35047"/>
        <dbReference type="ChEBI" id="CHEBI:15378"/>
        <dbReference type="ChEBI" id="CHEBI:36264"/>
        <dbReference type="ChEBI" id="CHEBI:62727"/>
        <dbReference type="ChEBI" id="CHEBI:71302"/>
        <dbReference type="ChEBI" id="CHEBI:456215"/>
        <dbReference type="EC" id="2.10.1.1"/>
    </reaction>
</comment>
<feature type="domain" description="MoaB/Mog" evidence="14">
    <location>
        <begin position="192"/>
        <end position="338"/>
    </location>
</feature>
<dbReference type="Proteomes" id="UP000677918">
    <property type="component" value="Unassembled WGS sequence"/>
</dbReference>
<evidence type="ECO:0000313" key="15">
    <source>
        <dbReference type="EMBL" id="GIQ69238.1"/>
    </source>
</evidence>
<dbReference type="PANTHER" id="PTHR10192:SF5">
    <property type="entry name" value="GEPHYRIN"/>
    <property type="match status" value="1"/>
</dbReference>
<accession>A0A8J4H1J8</accession>
<keyword evidence="8 13" id="KW-0808">Transferase</keyword>
<dbReference type="NCBIfam" id="NF045515">
    <property type="entry name" value="Glp_gephyrin"/>
    <property type="match status" value="1"/>
</dbReference>
<keyword evidence="9 13" id="KW-0479">Metal-binding</keyword>
<evidence type="ECO:0000256" key="13">
    <source>
        <dbReference type="RuleBase" id="RU365090"/>
    </source>
</evidence>
<dbReference type="InterPro" id="IPR005111">
    <property type="entry name" value="MoeA_C_domain_IV"/>
</dbReference>
<dbReference type="EMBL" id="BOVK01000025">
    <property type="protein sequence ID" value="GIQ69238.1"/>
    <property type="molecule type" value="Genomic_DNA"/>
</dbReference>
<dbReference type="InterPro" id="IPR005110">
    <property type="entry name" value="MoeA_linker/N"/>
</dbReference>
<keyword evidence="16" id="KW-1185">Reference proteome</keyword>
<evidence type="ECO:0000256" key="5">
    <source>
        <dbReference type="ARBA" id="ARBA00013269"/>
    </source>
</evidence>
<proteinExistence type="inferred from homology"/>
<evidence type="ECO:0000256" key="11">
    <source>
        <dbReference type="ARBA" id="ARBA00023150"/>
    </source>
</evidence>
<dbReference type="PANTHER" id="PTHR10192">
    <property type="entry name" value="MOLYBDOPTERIN BIOSYNTHESIS PROTEIN"/>
    <property type="match status" value="1"/>
</dbReference>
<dbReference type="InterPro" id="IPR001453">
    <property type="entry name" value="MoaB/Mog_dom"/>
</dbReference>
<dbReference type="Gene3D" id="2.170.190.11">
    <property type="entry name" value="Molybdopterin biosynthesis moea protein, domain 3"/>
    <property type="match status" value="1"/>
</dbReference>
<dbReference type="InterPro" id="IPR036135">
    <property type="entry name" value="MoeA_linker/N_sf"/>
</dbReference>
<dbReference type="InterPro" id="IPR038987">
    <property type="entry name" value="MoeA-like"/>
</dbReference>
<evidence type="ECO:0000256" key="2">
    <source>
        <dbReference type="ARBA" id="ARBA00002901"/>
    </source>
</evidence>
<dbReference type="GO" id="GO:0005829">
    <property type="term" value="C:cytosol"/>
    <property type="evidence" value="ECO:0007669"/>
    <property type="project" value="TreeGrafter"/>
</dbReference>
<dbReference type="NCBIfam" id="TIGR00177">
    <property type="entry name" value="molyb_syn"/>
    <property type="match status" value="1"/>
</dbReference>
<evidence type="ECO:0000256" key="3">
    <source>
        <dbReference type="ARBA" id="ARBA00005046"/>
    </source>
</evidence>
<dbReference type="AlphaFoldDB" id="A0A8J4H1J8"/>
<evidence type="ECO:0000256" key="1">
    <source>
        <dbReference type="ARBA" id="ARBA00001946"/>
    </source>
</evidence>
<dbReference type="InterPro" id="IPR036425">
    <property type="entry name" value="MoaB/Mog-like_dom_sf"/>
</dbReference>
<dbReference type="EC" id="2.10.1.1" evidence="5 13"/>
<comment type="caution">
    <text evidence="15">The sequence shown here is derived from an EMBL/GenBank/DDBJ whole genome shotgun (WGS) entry which is preliminary data.</text>
</comment>
<dbReference type="Pfam" id="PF03453">
    <property type="entry name" value="MoeA_N"/>
    <property type="match status" value="1"/>
</dbReference>
<comment type="function">
    <text evidence="2 13">Catalyzes the insertion of molybdate into adenylated molybdopterin with the concomitant release of AMP.</text>
</comment>
<dbReference type="Gene3D" id="3.40.980.10">
    <property type="entry name" value="MoaB/Mog-like domain"/>
    <property type="match status" value="1"/>
</dbReference>
<keyword evidence="11 13" id="KW-0501">Molybdenum cofactor biosynthesis</keyword>
<comment type="similarity">
    <text evidence="4 13">Belongs to the MoeA family.</text>
</comment>
<evidence type="ECO:0000256" key="8">
    <source>
        <dbReference type="ARBA" id="ARBA00022679"/>
    </source>
</evidence>
<evidence type="ECO:0000256" key="4">
    <source>
        <dbReference type="ARBA" id="ARBA00010763"/>
    </source>
</evidence>
<comment type="pathway">
    <text evidence="3 13">Cofactor biosynthesis; molybdopterin biosynthesis.</text>
</comment>
<dbReference type="UniPathway" id="UPA00344"/>
<gene>
    <name evidence="15" type="primary">moeA</name>
    <name evidence="15" type="ORF">XYCOK13_20620</name>
</gene>
<name>A0A8J4H1J8_9BACL</name>
<evidence type="ECO:0000313" key="16">
    <source>
        <dbReference type="Proteomes" id="UP000677918"/>
    </source>
</evidence>
<reference evidence="15" key="1">
    <citation type="submission" date="2021-04" db="EMBL/GenBank/DDBJ databases">
        <title>Draft genome sequence of Xylanibacillus composti strain K13.</title>
        <authorList>
            <person name="Uke A."/>
            <person name="Chhe C."/>
            <person name="Baramee S."/>
            <person name="Kosugi A."/>
        </authorList>
    </citation>
    <scope>NUCLEOTIDE SEQUENCE</scope>
    <source>
        <strain evidence="15">K13</strain>
    </source>
</reference>
<dbReference type="FunFam" id="2.170.190.11:FF:000001">
    <property type="entry name" value="Molybdopterin molybdenumtransferase"/>
    <property type="match status" value="1"/>
</dbReference>
<dbReference type="CDD" id="cd00887">
    <property type="entry name" value="MoeA"/>
    <property type="match status" value="1"/>
</dbReference>
<evidence type="ECO:0000256" key="12">
    <source>
        <dbReference type="ARBA" id="ARBA00047317"/>
    </source>
</evidence>
<dbReference type="SUPFAM" id="SSF63882">
    <property type="entry name" value="MoeA N-terminal region -like"/>
    <property type="match status" value="1"/>
</dbReference>
<dbReference type="SUPFAM" id="SSF63867">
    <property type="entry name" value="MoeA C-terminal domain-like"/>
    <property type="match status" value="1"/>
</dbReference>
<dbReference type="Gene3D" id="3.90.105.10">
    <property type="entry name" value="Molybdopterin biosynthesis moea protein, domain 2"/>
    <property type="match status" value="1"/>
</dbReference>
<dbReference type="GO" id="GO:0046872">
    <property type="term" value="F:metal ion binding"/>
    <property type="evidence" value="ECO:0007669"/>
    <property type="project" value="UniProtKB-UniRule"/>
</dbReference>
<evidence type="ECO:0000256" key="10">
    <source>
        <dbReference type="ARBA" id="ARBA00022842"/>
    </source>
</evidence>
<evidence type="ECO:0000256" key="7">
    <source>
        <dbReference type="ARBA" id="ARBA00022505"/>
    </source>
</evidence>
<dbReference type="InterPro" id="IPR036688">
    <property type="entry name" value="MoeA_C_domain_IV_sf"/>
</dbReference>
<sequence>MKFNRRAVSVEEAQRRVLSCASELDTEQVALEEAWGRWLAADIQADHPVPHFPRSGMDGYALRALDTAGASPASMAELEVLETIACGQLPTRKLGKGQASRIMTGACVPEGADAVVMLEQTNRRDSGPASAGDKVGVKREVRPGENITPVGYEIEQSETVLRKGERITAGEVAVLATFGHAAVPVYRRPKVAIISTGTELLQVTEAIQPGKIRNSNSHMIAALVREAGAVPVLFPPLPDHAETAIAGMEEAWSQADLMITTGGVSVGDYDILTEWFAAWPHEDNGSAGRRVLFNKVAMRPGSPTTAAVSEGRLLLALSGNPGACFVGYKLFAEPVLRAMQGAAAPVPRTCRAVLDVSFPKPSPFPRYVRACGRIEGGQLRVAPAGPDKSSMLKTVKDGTGLILIPAGGSGAVEGQLVDYIDFAMQR</sequence>
<protein>
    <recommendedName>
        <fullName evidence="6 13">Molybdopterin molybdenumtransferase</fullName>
        <ecNumber evidence="5 13">2.10.1.1</ecNumber>
    </recommendedName>
</protein>
<evidence type="ECO:0000256" key="6">
    <source>
        <dbReference type="ARBA" id="ARBA00021108"/>
    </source>
</evidence>
<evidence type="ECO:0000259" key="14">
    <source>
        <dbReference type="SMART" id="SM00852"/>
    </source>
</evidence>
<comment type="cofactor">
    <cofactor evidence="1 13">
        <name>Mg(2+)</name>
        <dbReference type="ChEBI" id="CHEBI:18420"/>
    </cofactor>
</comment>
<dbReference type="Pfam" id="PF03454">
    <property type="entry name" value="MoeA_C"/>
    <property type="match status" value="1"/>
</dbReference>
<dbReference type="GO" id="GO:0061599">
    <property type="term" value="F:molybdopterin molybdotransferase activity"/>
    <property type="evidence" value="ECO:0007669"/>
    <property type="project" value="UniProtKB-UniRule"/>
</dbReference>
<dbReference type="Pfam" id="PF00994">
    <property type="entry name" value="MoCF_biosynth"/>
    <property type="match status" value="1"/>
</dbReference>
<keyword evidence="10 13" id="KW-0460">Magnesium</keyword>
<dbReference type="GO" id="GO:0006777">
    <property type="term" value="P:Mo-molybdopterin cofactor biosynthetic process"/>
    <property type="evidence" value="ECO:0007669"/>
    <property type="project" value="UniProtKB-UniRule"/>
</dbReference>
<organism evidence="15 16">
    <name type="scientific">Xylanibacillus composti</name>
    <dbReference type="NCBI Taxonomy" id="1572762"/>
    <lineage>
        <taxon>Bacteria</taxon>
        <taxon>Bacillati</taxon>
        <taxon>Bacillota</taxon>
        <taxon>Bacilli</taxon>
        <taxon>Bacillales</taxon>
        <taxon>Paenibacillaceae</taxon>
        <taxon>Xylanibacillus</taxon>
    </lineage>
</organism>
<dbReference type="RefSeq" id="WP_213412043.1">
    <property type="nucleotide sequence ID" value="NZ_BOVK01000025.1"/>
</dbReference>
<keyword evidence="7 13" id="KW-0500">Molybdenum</keyword>
<evidence type="ECO:0000256" key="9">
    <source>
        <dbReference type="ARBA" id="ARBA00022723"/>
    </source>
</evidence>
<dbReference type="SMART" id="SM00852">
    <property type="entry name" value="MoCF_biosynth"/>
    <property type="match status" value="1"/>
</dbReference>